<keyword evidence="2" id="KW-1133">Transmembrane helix</keyword>
<feature type="compositionally biased region" description="Acidic residues" evidence="1">
    <location>
        <begin position="165"/>
        <end position="177"/>
    </location>
</feature>
<gene>
    <name evidence="3" type="ORF">QQS21_000027</name>
</gene>
<evidence type="ECO:0000256" key="1">
    <source>
        <dbReference type="SAM" id="MobiDB-lite"/>
    </source>
</evidence>
<keyword evidence="2" id="KW-0812">Transmembrane</keyword>
<dbReference type="Proteomes" id="UP001251528">
    <property type="component" value="Unassembled WGS sequence"/>
</dbReference>
<evidence type="ECO:0000313" key="4">
    <source>
        <dbReference type="Proteomes" id="UP001251528"/>
    </source>
</evidence>
<dbReference type="AlphaFoldDB" id="A0AAJ0CZQ7"/>
<feature type="transmembrane region" description="Helical" evidence="2">
    <location>
        <begin position="125"/>
        <end position="147"/>
    </location>
</feature>
<feature type="region of interest" description="Disordered" evidence="1">
    <location>
        <begin position="366"/>
        <end position="386"/>
    </location>
</feature>
<keyword evidence="2" id="KW-0472">Membrane</keyword>
<feature type="transmembrane region" description="Helical" evidence="2">
    <location>
        <begin position="87"/>
        <end position="105"/>
    </location>
</feature>
<reference evidence="3" key="1">
    <citation type="submission" date="2023-06" db="EMBL/GenBank/DDBJ databases">
        <title>Conoideocrella luteorostrata (Hypocreales: Clavicipitaceae), a potential biocontrol fungus for elongate hemlock scale in United States Christmas tree production areas.</title>
        <authorList>
            <person name="Barrett H."/>
            <person name="Lovett B."/>
            <person name="Macias A.M."/>
            <person name="Stajich J.E."/>
            <person name="Kasson M.T."/>
        </authorList>
    </citation>
    <scope>NUCLEOTIDE SEQUENCE</scope>
    <source>
        <strain evidence="3">ARSEF 14590</strain>
    </source>
</reference>
<sequence>MPSSSPWRRPAQHFPLFPHLAIVPALLAIATAIALFVHSDVNAALLWSQCHSHSLLPALSRVPILGTPACFLVSFFSAALDSFRSKAVMSVILGFVGSLLTVSTVESARKVNAKNPIVSRPTLPWLVFNLVGGALVWQLIIVPAFILGAKAWPFPENGSLVSGDGENEEGENGDESDPVQLDKGRQVAQTEVAAIPIAVALGFYVPSLVMLSATSPISIGTWLFFPAYVSIIRQFVRYSLNKLRRFRSGPMIHLESHTKSFIAVYAVPVLCSLLAHGFLIGNLTKGDDRKEMTRSAVKFIEIDFQFIGLTFLYWVFVEVGWRAPLAIAGSSVLLGPGAGTALGWLYREKLITSDLILQLLNEVNEAEDEERGQGPTEADEQTPLIQ</sequence>
<feature type="transmembrane region" description="Helical" evidence="2">
    <location>
        <begin position="261"/>
        <end position="279"/>
    </location>
</feature>
<evidence type="ECO:0000256" key="2">
    <source>
        <dbReference type="SAM" id="Phobius"/>
    </source>
</evidence>
<name>A0AAJ0CZQ7_9HYPO</name>
<feature type="transmembrane region" description="Helical" evidence="2">
    <location>
        <begin position="219"/>
        <end position="240"/>
    </location>
</feature>
<feature type="transmembrane region" description="Helical" evidence="2">
    <location>
        <begin position="192"/>
        <end position="213"/>
    </location>
</feature>
<feature type="region of interest" description="Disordered" evidence="1">
    <location>
        <begin position="161"/>
        <end position="181"/>
    </location>
</feature>
<feature type="transmembrane region" description="Helical" evidence="2">
    <location>
        <begin position="20"/>
        <end position="38"/>
    </location>
</feature>
<accession>A0AAJ0CZQ7</accession>
<feature type="transmembrane region" description="Helical" evidence="2">
    <location>
        <begin position="299"/>
        <end position="316"/>
    </location>
</feature>
<comment type="caution">
    <text evidence="3">The sequence shown here is derived from an EMBL/GenBank/DDBJ whole genome shotgun (WGS) entry which is preliminary data.</text>
</comment>
<protein>
    <submittedName>
        <fullName evidence="3">Uncharacterized protein</fullName>
    </submittedName>
</protein>
<organism evidence="3 4">
    <name type="scientific">Conoideocrella luteorostrata</name>
    <dbReference type="NCBI Taxonomy" id="1105319"/>
    <lineage>
        <taxon>Eukaryota</taxon>
        <taxon>Fungi</taxon>
        <taxon>Dikarya</taxon>
        <taxon>Ascomycota</taxon>
        <taxon>Pezizomycotina</taxon>
        <taxon>Sordariomycetes</taxon>
        <taxon>Hypocreomycetidae</taxon>
        <taxon>Hypocreales</taxon>
        <taxon>Clavicipitaceae</taxon>
        <taxon>Conoideocrella</taxon>
    </lineage>
</organism>
<dbReference type="EMBL" id="JASWJB010000001">
    <property type="protein sequence ID" value="KAK2616938.1"/>
    <property type="molecule type" value="Genomic_DNA"/>
</dbReference>
<feature type="transmembrane region" description="Helical" evidence="2">
    <location>
        <begin position="58"/>
        <end position="80"/>
    </location>
</feature>
<proteinExistence type="predicted"/>
<keyword evidence="4" id="KW-1185">Reference proteome</keyword>
<evidence type="ECO:0000313" key="3">
    <source>
        <dbReference type="EMBL" id="KAK2616938.1"/>
    </source>
</evidence>
<feature type="transmembrane region" description="Helical" evidence="2">
    <location>
        <begin position="323"/>
        <end position="346"/>
    </location>
</feature>